<evidence type="ECO:0000256" key="3">
    <source>
        <dbReference type="ARBA" id="ARBA00012759"/>
    </source>
</evidence>
<sequence>MSWIPLESNPTVMSKFLHDLGVPKEWEICDVFGFGPDELAIVPRPVASVIMLFPYNDAYQKRKEEEEVKLKDKGQQVSDNVYFVKQFIHNACGTMALIHSVANNRDKIILNDGILKRFLDDGKNMSPSDRGEMLIKSEDMVNTHREIATEGQTAPPDPEDVLPYHFVAFVCKDGSLYELDGGKFDPINHGPTSPDSLLEDAVNLIQEKFIVQDPESVYFTLLTLSNVSDAY</sequence>
<dbReference type="GO" id="GO:0016579">
    <property type="term" value="P:protein deubiquitination"/>
    <property type="evidence" value="ECO:0007669"/>
    <property type="project" value="TreeGrafter"/>
</dbReference>
<dbReference type="GO" id="GO:0006511">
    <property type="term" value="P:ubiquitin-dependent protein catabolic process"/>
    <property type="evidence" value="ECO:0007669"/>
    <property type="project" value="UniProtKB-UniRule"/>
</dbReference>
<feature type="active site" description="Nucleophile" evidence="10">
    <location>
        <position position="92"/>
    </location>
</feature>
<accession>A0A2S2Q1W0</accession>
<evidence type="ECO:0000259" key="12">
    <source>
        <dbReference type="PROSITE" id="PS52048"/>
    </source>
</evidence>
<keyword evidence="4 10" id="KW-0645">Protease</keyword>
<dbReference type="GO" id="GO:0004843">
    <property type="term" value="F:cysteine-type deubiquitinase activity"/>
    <property type="evidence" value="ECO:0007669"/>
    <property type="project" value="UniProtKB-UniRule"/>
</dbReference>
<dbReference type="Pfam" id="PF01088">
    <property type="entry name" value="Peptidase_C12"/>
    <property type="match status" value="1"/>
</dbReference>
<evidence type="ECO:0000313" key="13">
    <source>
        <dbReference type="EMBL" id="MBY71738.1"/>
    </source>
</evidence>
<dbReference type="InterPro" id="IPR001578">
    <property type="entry name" value="Peptidase_C12_UCH"/>
</dbReference>
<protein>
    <recommendedName>
        <fullName evidence="9 11">Ubiquitin carboxyl-terminal hydrolase</fullName>
        <ecNumber evidence="3 11">3.4.19.12</ecNumber>
    </recommendedName>
</protein>
<evidence type="ECO:0000256" key="1">
    <source>
        <dbReference type="ARBA" id="ARBA00000707"/>
    </source>
</evidence>
<dbReference type="OrthoDB" id="427186at2759"/>
<dbReference type="InterPro" id="IPR038765">
    <property type="entry name" value="Papain-like_cys_pep_sf"/>
</dbReference>
<dbReference type="GO" id="GO:0005737">
    <property type="term" value="C:cytoplasm"/>
    <property type="evidence" value="ECO:0007669"/>
    <property type="project" value="TreeGrafter"/>
</dbReference>
<organism evidence="13">
    <name type="scientific">Sipha flava</name>
    <name type="common">yellow sugarcane aphid</name>
    <dbReference type="NCBI Taxonomy" id="143950"/>
    <lineage>
        <taxon>Eukaryota</taxon>
        <taxon>Metazoa</taxon>
        <taxon>Ecdysozoa</taxon>
        <taxon>Arthropoda</taxon>
        <taxon>Hexapoda</taxon>
        <taxon>Insecta</taxon>
        <taxon>Pterygota</taxon>
        <taxon>Neoptera</taxon>
        <taxon>Paraneoptera</taxon>
        <taxon>Hemiptera</taxon>
        <taxon>Sternorrhyncha</taxon>
        <taxon>Aphidomorpha</taxon>
        <taxon>Aphidoidea</taxon>
        <taxon>Aphididae</taxon>
        <taxon>Sipha</taxon>
    </lineage>
</organism>
<dbReference type="EMBL" id="GGMS01002535">
    <property type="protein sequence ID" value="MBY71738.1"/>
    <property type="molecule type" value="Transcribed_RNA"/>
</dbReference>
<dbReference type="FunFam" id="3.40.532.10:FF:000006">
    <property type="entry name" value="Ubiquitin carboxyl-terminal hydrolase"/>
    <property type="match status" value="1"/>
</dbReference>
<evidence type="ECO:0000256" key="8">
    <source>
        <dbReference type="ARBA" id="ARBA00055560"/>
    </source>
</evidence>
<dbReference type="InterPro" id="IPR057254">
    <property type="entry name" value="UCH_AS"/>
</dbReference>
<evidence type="ECO:0000256" key="2">
    <source>
        <dbReference type="ARBA" id="ARBA00009326"/>
    </source>
</evidence>
<evidence type="ECO:0000313" key="15">
    <source>
        <dbReference type="RefSeq" id="XP_025414408.1"/>
    </source>
</evidence>
<evidence type="ECO:0000256" key="4">
    <source>
        <dbReference type="ARBA" id="ARBA00022670"/>
    </source>
</evidence>
<proteinExistence type="inferred from homology"/>
<dbReference type="EC" id="3.4.19.12" evidence="3 11"/>
<dbReference type="InterPro" id="IPR036959">
    <property type="entry name" value="Peptidase_C12_UCH_sf"/>
</dbReference>
<comment type="catalytic activity">
    <reaction evidence="1 10 11">
        <text>Thiol-dependent hydrolysis of ester, thioester, amide, peptide and isopeptide bonds formed by the C-terminal Gly of ubiquitin (a 76-residue protein attached to proteins as an intracellular targeting signal).</text>
        <dbReference type="EC" id="3.4.19.12"/>
    </reaction>
</comment>
<dbReference type="AlphaFoldDB" id="A0A2S2Q1W0"/>
<dbReference type="Proteomes" id="UP000694846">
    <property type="component" value="Unplaced"/>
</dbReference>
<dbReference type="Gene3D" id="3.40.532.10">
    <property type="entry name" value="Peptidase C12, ubiquitin carboxyl-terminal hydrolase"/>
    <property type="match status" value="1"/>
</dbReference>
<evidence type="ECO:0000256" key="11">
    <source>
        <dbReference type="RuleBase" id="RU361215"/>
    </source>
</evidence>
<comment type="similarity">
    <text evidence="2 10 11">Belongs to the peptidase C12 family.</text>
</comment>
<feature type="domain" description="UCH catalytic" evidence="12">
    <location>
        <begin position="2"/>
        <end position="226"/>
    </location>
</feature>
<dbReference type="PRINTS" id="PR00707">
    <property type="entry name" value="UBCTHYDRLASE"/>
</dbReference>
<dbReference type="PROSITE" id="PS52048">
    <property type="entry name" value="UCH_DOMAIN"/>
    <property type="match status" value="1"/>
</dbReference>
<reference evidence="13" key="1">
    <citation type="submission" date="2018-04" db="EMBL/GenBank/DDBJ databases">
        <title>Transcriptome assembly of Sipha flava.</title>
        <authorList>
            <person name="Scully E.D."/>
            <person name="Geib S.M."/>
            <person name="Palmer N.A."/>
            <person name="Koch K."/>
            <person name="Bradshaw J."/>
            <person name="Heng-Moss T."/>
            <person name="Sarath G."/>
        </authorList>
    </citation>
    <scope>NUCLEOTIDE SEQUENCE</scope>
</reference>
<comment type="function">
    <text evidence="8">Ubiquitin-protein hydrolase is involved both in the processing of ubiquitin precursors and of ubiquitinated proteins. This enzyme is a thiol protease that recognizes and hydrolyzes a peptide bond at the C-terminal glycine of ubiquitin.</text>
</comment>
<evidence type="ECO:0000256" key="7">
    <source>
        <dbReference type="ARBA" id="ARBA00022807"/>
    </source>
</evidence>
<keyword evidence="5 10" id="KW-0833">Ubl conjugation pathway</keyword>
<feature type="active site" description="Proton donor" evidence="10">
    <location>
        <position position="165"/>
    </location>
</feature>
<evidence type="ECO:0000313" key="14">
    <source>
        <dbReference type="Proteomes" id="UP000694846"/>
    </source>
</evidence>
<evidence type="ECO:0000256" key="10">
    <source>
        <dbReference type="PROSITE-ProRule" id="PRU01393"/>
    </source>
</evidence>
<evidence type="ECO:0000256" key="9">
    <source>
        <dbReference type="ARBA" id="ARBA00073226"/>
    </source>
</evidence>
<dbReference type="SUPFAM" id="SSF54001">
    <property type="entry name" value="Cysteine proteinases"/>
    <property type="match status" value="1"/>
</dbReference>
<dbReference type="PROSITE" id="PS00140">
    <property type="entry name" value="UCH_1"/>
    <property type="match status" value="1"/>
</dbReference>
<evidence type="ECO:0000256" key="5">
    <source>
        <dbReference type="ARBA" id="ARBA00022786"/>
    </source>
</evidence>
<evidence type="ECO:0000256" key="6">
    <source>
        <dbReference type="ARBA" id="ARBA00022801"/>
    </source>
</evidence>
<keyword evidence="6 10" id="KW-0378">Hydrolase</keyword>
<feature type="site" description="Transition state stabilizer" evidence="10">
    <location>
        <position position="86"/>
    </location>
</feature>
<feature type="site" description="Important for enzyme activity" evidence="10">
    <location>
        <position position="180"/>
    </location>
</feature>
<name>A0A2S2Q1W0_9HEMI</name>
<keyword evidence="14" id="KW-1185">Reference proteome</keyword>
<dbReference type="CDD" id="cd09616">
    <property type="entry name" value="Peptidase_C12_UCH_L1_L3"/>
    <property type="match status" value="1"/>
</dbReference>
<gene>
    <name evidence="13" type="primary">Uch</name>
    <name evidence="15" type="synonym">LOC112686388</name>
    <name evidence="13" type="ORF">g.21024</name>
</gene>
<keyword evidence="7 10" id="KW-0788">Thiol protease</keyword>
<dbReference type="PANTHER" id="PTHR10589">
    <property type="entry name" value="UBIQUITIN CARBOXYL-TERMINAL HYDROLASE"/>
    <property type="match status" value="1"/>
</dbReference>
<dbReference type="RefSeq" id="XP_025414408.1">
    <property type="nucleotide sequence ID" value="XM_025558623.1"/>
</dbReference>
<dbReference type="PANTHER" id="PTHR10589:SF17">
    <property type="entry name" value="UBIQUITIN CARBOXYL-TERMINAL HYDROLASE"/>
    <property type="match status" value="1"/>
</dbReference>
<reference evidence="15" key="2">
    <citation type="submission" date="2025-04" db="UniProtKB">
        <authorList>
            <consortium name="RefSeq"/>
        </authorList>
    </citation>
    <scope>IDENTIFICATION</scope>
    <source>
        <tissue evidence="15">Whole body</tissue>
    </source>
</reference>